<dbReference type="OrthoDB" id="30774at2759"/>
<keyword evidence="6" id="KW-0732">Signal</keyword>
<dbReference type="Pfam" id="PF00160">
    <property type="entry name" value="Pro_isomerase"/>
    <property type="match status" value="1"/>
</dbReference>
<dbReference type="PROSITE" id="PS00170">
    <property type="entry name" value="CSA_PPIASE_1"/>
    <property type="match status" value="1"/>
</dbReference>
<dbReference type="InterPro" id="IPR044666">
    <property type="entry name" value="Cyclophilin_A-like"/>
</dbReference>
<dbReference type="EC" id="5.2.1.8" evidence="6"/>
<dbReference type="InterPro" id="IPR024936">
    <property type="entry name" value="Cyclophilin-type_PPIase"/>
</dbReference>
<keyword evidence="4 6" id="KW-0697">Rotamase</keyword>
<evidence type="ECO:0000256" key="1">
    <source>
        <dbReference type="ARBA" id="ARBA00000971"/>
    </source>
</evidence>
<keyword evidence="3" id="KW-0677">Repeat</keyword>
<dbReference type="Gene3D" id="2.40.100.10">
    <property type="entry name" value="Cyclophilin-like"/>
    <property type="match status" value="1"/>
</dbReference>
<dbReference type="InterPro" id="IPR029000">
    <property type="entry name" value="Cyclophilin-like_dom_sf"/>
</dbReference>
<evidence type="ECO:0000259" key="7">
    <source>
        <dbReference type="PROSITE" id="PS50072"/>
    </source>
</evidence>
<gene>
    <name evidence="8" type="ORF">OSB1V03_LOCUS12446</name>
</gene>
<feature type="signal peptide" evidence="6">
    <location>
        <begin position="1"/>
        <end position="18"/>
    </location>
</feature>
<proteinExistence type="inferred from homology"/>
<dbReference type="Proteomes" id="UP000759131">
    <property type="component" value="Unassembled WGS sequence"/>
</dbReference>
<evidence type="ECO:0000256" key="5">
    <source>
        <dbReference type="ARBA" id="ARBA00023235"/>
    </source>
</evidence>
<evidence type="ECO:0000256" key="6">
    <source>
        <dbReference type="RuleBase" id="RU363019"/>
    </source>
</evidence>
<dbReference type="PROSITE" id="PS50072">
    <property type="entry name" value="CSA_PPIASE_2"/>
    <property type="match status" value="1"/>
</dbReference>
<dbReference type="PANTHER" id="PTHR45625">
    <property type="entry name" value="PEPTIDYL-PROLYL CIS-TRANS ISOMERASE-RELATED"/>
    <property type="match status" value="1"/>
</dbReference>
<dbReference type="GO" id="GO:0003755">
    <property type="term" value="F:peptidyl-prolyl cis-trans isomerase activity"/>
    <property type="evidence" value="ECO:0007669"/>
    <property type="project" value="UniProtKB-UniRule"/>
</dbReference>
<dbReference type="PRINTS" id="PR00153">
    <property type="entry name" value="CSAPPISMRASE"/>
</dbReference>
<accession>A0A7R9KZJ4</accession>
<protein>
    <recommendedName>
        <fullName evidence="6">Peptidyl-prolyl cis-trans isomerase</fullName>
        <shortName evidence="6">PPIase</shortName>
        <ecNumber evidence="6">5.2.1.8</ecNumber>
    </recommendedName>
</protein>
<dbReference type="GO" id="GO:0071013">
    <property type="term" value="C:catalytic step 2 spliceosome"/>
    <property type="evidence" value="ECO:0007669"/>
    <property type="project" value="TreeGrafter"/>
</dbReference>
<dbReference type="InterPro" id="IPR020892">
    <property type="entry name" value="Cyclophilin-type_PPIase_CS"/>
</dbReference>
<name>A0A7R9KZJ4_9ACAR</name>
<organism evidence="8">
    <name type="scientific">Medioppia subpectinata</name>
    <dbReference type="NCBI Taxonomy" id="1979941"/>
    <lineage>
        <taxon>Eukaryota</taxon>
        <taxon>Metazoa</taxon>
        <taxon>Ecdysozoa</taxon>
        <taxon>Arthropoda</taxon>
        <taxon>Chelicerata</taxon>
        <taxon>Arachnida</taxon>
        <taxon>Acari</taxon>
        <taxon>Acariformes</taxon>
        <taxon>Sarcoptiformes</taxon>
        <taxon>Oribatida</taxon>
        <taxon>Brachypylina</taxon>
        <taxon>Oppioidea</taxon>
        <taxon>Oppiidae</taxon>
        <taxon>Medioppia</taxon>
    </lineage>
</organism>
<evidence type="ECO:0000256" key="3">
    <source>
        <dbReference type="ARBA" id="ARBA00022737"/>
    </source>
</evidence>
<dbReference type="AlphaFoldDB" id="A0A7R9KZJ4"/>
<comment type="similarity">
    <text evidence="6">Belongs to the cyclophilin-type PPIase family.</text>
</comment>
<evidence type="ECO:0000256" key="4">
    <source>
        <dbReference type="ARBA" id="ARBA00023110"/>
    </source>
</evidence>
<comment type="function">
    <text evidence="6">PPIases accelerate the folding of proteins. It catalyzes the cis-trans isomerization of proline imidic peptide bonds in oligopeptides.</text>
</comment>
<feature type="domain" description="PPIase cyclophilin-type" evidence="7">
    <location>
        <begin position="35"/>
        <end position="178"/>
    </location>
</feature>
<dbReference type="InterPro" id="IPR002130">
    <property type="entry name" value="Cyclophilin-type_PPIase_dom"/>
</dbReference>
<dbReference type="PIRSF" id="PIRSF001467">
    <property type="entry name" value="Peptidylpro_ismrse"/>
    <property type="match status" value="1"/>
</dbReference>
<feature type="chain" id="PRO_5035952786" description="Peptidyl-prolyl cis-trans isomerase" evidence="6">
    <location>
        <begin position="19"/>
        <end position="179"/>
    </location>
</feature>
<dbReference type="GO" id="GO:0006457">
    <property type="term" value="P:protein folding"/>
    <property type="evidence" value="ECO:0007669"/>
    <property type="project" value="InterPro"/>
</dbReference>
<evidence type="ECO:0000313" key="8">
    <source>
        <dbReference type="EMBL" id="CAD7632040.1"/>
    </source>
</evidence>
<dbReference type="EMBL" id="CAJPIZ010010339">
    <property type="protein sequence ID" value="CAG2112470.1"/>
    <property type="molecule type" value="Genomic_DNA"/>
</dbReference>
<keyword evidence="9" id="KW-1185">Reference proteome</keyword>
<dbReference type="SUPFAM" id="SSF50891">
    <property type="entry name" value="Cyclophilin-like"/>
    <property type="match status" value="1"/>
</dbReference>
<sequence>MVECVAKILLLIISSIESLKALHGEKYVILVTNKGDIILELFWSQTPKTCENFARLSRNGSYDNTIFHRVIKDFMIQGGDPEGTGMGGTSIWGTKFADEIVEELKHDSEGVLSMANSGKDTNGSQFFITLVPTPHLDGKHTVFGKVVVGMDVVEDIGKVKVGENDKPVDDVVILSARVH</sequence>
<dbReference type="PANTHER" id="PTHR45625:SF4">
    <property type="entry name" value="PEPTIDYLPROLYL ISOMERASE DOMAIN AND WD REPEAT-CONTAINING PROTEIN 1"/>
    <property type="match status" value="1"/>
</dbReference>
<keyword evidence="2" id="KW-0853">WD repeat</keyword>
<evidence type="ECO:0000313" key="9">
    <source>
        <dbReference type="Proteomes" id="UP000759131"/>
    </source>
</evidence>
<reference evidence="8" key="1">
    <citation type="submission" date="2020-11" db="EMBL/GenBank/DDBJ databases">
        <authorList>
            <person name="Tran Van P."/>
        </authorList>
    </citation>
    <scope>NUCLEOTIDE SEQUENCE</scope>
</reference>
<evidence type="ECO:0000256" key="2">
    <source>
        <dbReference type="ARBA" id="ARBA00022574"/>
    </source>
</evidence>
<dbReference type="FunFam" id="2.40.100.10:FF:000003">
    <property type="entry name" value="Peptidylprolyl isomerase domain and WD repeat-containing 1"/>
    <property type="match status" value="1"/>
</dbReference>
<keyword evidence="5 6" id="KW-0413">Isomerase</keyword>
<comment type="catalytic activity">
    <reaction evidence="1 6">
        <text>[protein]-peptidylproline (omega=180) = [protein]-peptidylproline (omega=0)</text>
        <dbReference type="Rhea" id="RHEA:16237"/>
        <dbReference type="Rhea" id="RHEA-COMP:10747"/>
        <dbReference type="Rhea" id="RHEA-COMP:10748"/>
        <dbReference type="ChEBI" id="CHEBI:83833"/>
        <dbReference type="ChEBI" id="CHEBI:83834"/>
        <dbReference type="EC" id="5.2.1.8"/>
    </reaction>
</comment>
<dbReference type="EMBL" id="OC864914">
    <property type="protein sequence ID" value="CAD7632040.1"/>
    <property type="molecule type" value="Genomic_DNA"/>
</dbReference>